<keyword evidence="5" id="KW-1185">Reference proteome</keyword>
<sequence length="193" mass="20409">MRVVGGRWSGRRFEAPEGRGTTRPTTERTREAIASMILSEEDLDLTGSRVLDAFAGSGAMGIELLSRGAAQATFVDRDRRACALIRRNLASLAGEGGPWRVVCGDAQRLVARRLAGGPFDVVFLDPPYALGAAEVARMVEAGVASGTIAPGALVVYERSAEGEPAPVAGARTVRSRSRGISCVDLMRVGEDHD</sequence>
<evidence type="ECO:0000313" key="5">
    <source>
        <dbReference type="Proteomes" id="UP001332931"/>
    </source>
</evidence>
<dbReference type="EC" id="2.1.1.171" evidence="4"/>
<gene>
    <name evidence="4" type="primary">rsmD</name>
    <name evidence="4" type="ORF">VXJ25_01830</name>
</gene>
<dbReference type="InterPro" id="IPR029063">
    <property type="entry name" value="SAM-dependent_MTases_sf"/>
</dbReference>
<dbReference type="Proteomes" id="UP001332931">
    <property type="component" value="Unassembled WGS sequence"/>
</dbReference>
<evidence type="ECO:0000256" key="3">
    <source>
        <dbReference type="SAM" id="MobiDB-lite"/>
    </source>
</evidence>
<proteinExistence type="predicted"/>
<keyword evidence="2 4" id="KW-0808">Transferase</keyword>
<dbReference type="SUPFAM" id="SSF53335">
    <property type="entry name" value="S-adenosyl-L-methionine-dependent methyltransferases"/>
    <property type="match status" value="1"/>
</dbReference>
<keyword evidence="1 4" id="KW-0489">Methyltransferase</keyword>
<protein>
    <submittedName>
        <fullName evidence="4">16S rRNA (Guanine(966)-N(2))-methyltransferase RsmD</fullName>
        <ecNumber evidence="4">2.1.1.171</ecNumber>
    </submittedName>
</protein>
<accession>A0ABU7R812</accession>
<dbReference type="InterPro" id="IPR002052">
    <property type="entry name" value="DNA_methylase_N6_adenine_CS"/>
</dbReference>
<evidence type="ECO:0000313" key="4">
    <source>
        <dbReference type="EMBL" id="MEE6146739.1"/>
    </source>
</evidence>
<feature type="region of interest" description="Disordered" evidence="3">
    <location>
        <begin position="1"/>
        <end position="25"/>
    </location>
</feature>
<name>A0ABU7R812_9ACTN</name>
<dbReference type="Gene3D" id="3.40.50.150">
    <property type="entry name" value="Vaccinia Virus protein VP39"/>
    <property type="match status" value="1"/>
</dbReference>
<evidence type="ECO:0000256" key="1">
    <source>
        <dbReference type="ARBA" id="ARBA00022603"/>
    </source>
</evidence>
<dbReference type="PANTHER" id="PTHR43542:SF1">
    <property type="entry name" value="METHYLTRANSFERASE"/>
    <property type="match status" value="1"/>
</dbReference>
<dbReference type="CDD" id="cd02440">
    <property type="entry name" value="AdoMet_MTases"/>
    <property type="match status" value="1"/>
</dbReference>
<comment type="caution">
    <text evidence="4">The sequence shown here is derived from an EMBL/GenBank/DDBJ whole genome shotgun (WGS) entry which is preliminary data.</text>
</comment>
<organism evidence="4 5">
    <name type="scientific">Olsenella absiana</name>
    <dbReference type="NCBI Taxonomy" id="3115222"/>
    <lineage>
        <taxon>Bacteria</taxon>
        <taxon>Bacillati</taxon>
        <taxon>Actinomycetota</taxon>
        <taxon>Coriobacteriia</taxon>
        <taxon>Coriobacteriales</taxon>
        <taxon>Atopobiaceae</taxon>
        <taxon>Olsenella</taxon>
    </lineage>
</organism>
<dbReference type="PROSITE" id="PS00092">
    <property type="entry name" value="N6_MTASE"/>
    <property type="match status" value="1"/>
</dbReference>
<dbReference type="EMBL" id="JAZGJQ010000001">
    <property type="protein sequence ID" value="MEE6146739.1"/>
    <property type="molecule type" value="Genomic_DNA"/>
</dbReference>
<dbReference type="PANTHER" id="PTHR43542">
    <property type="entry name" value="METHYLTRANSFERASE"/>
    <property type="match status" value="1"/>
</dbReference>
<dbReference type="RefSeq" id="WP_330957501.1">
    <property type="nucleotide sequence ID" value="NZ_JAZGJQ010000001.1"/>
</dbReference>
<dbReference type="InterPro" id="IPR004398">
    <property type="entry name" value="RNA_MeTrfase_RsmD"/>
</dbReference>
<dbReference type="Pfam" id="PF03602">
    <property type="entry name" value="Cons_hypoth95"/>
    <property type="match status" value="1"/>
</dbReference>
<dbReference type="NCBIfam" id="TIGR00095">
    <property type="entry name" value="16S rRNA (guanine(966)-N(2))-methyltransferase RsmD"/>
    <property type="match status" value="1"/>
</dbReference>
<reference evidence="4 5" key="1">
    <citation type="submission" date="2024-01" db="EMBL/GenBank/DDBJ databases">
        <title>Description of Olsenella sp. nov., isolated from pig feces.</title>
        <authorList>
            <person name="Chang Y.-H."/>
        </authorList>
    </citation>
    <scope>NUCLEOTIDE SEQUENCE [LARGE SCALE GENOMIC DNA]</scope>
    <source>
        <strain evidence="4 5">YH-ols2223</strain>
    </source>
</reference>
<evidence type="ECO:0000256" key="2">
    <source>
        <dbReference type="ARBA" id="ARBA00022679"/>
    </source>
</evidence>
<dbReference type="PIRSF" id="PIRSF004553">
    <property type="entry name" value="CHP00095"/>
    <property type="match status" value="1"/>
</dbReference>
<dbReference type="GO" id="GO:0052913">
    <property type="term" value="F:16S rRNA (guanine(966)-N(2))-methyltransferase activity"/>
    <property type="evidence" value="ECO:0007669"/>
    <property type="project" value="UniProtKB-EC"/>
</dbReference>